<dbReference type="Pfam" id="PF13561">
    <property type="entry name" value="adh_short_C2"/>
    <property type="match status" value="1"/>
</dbReference>
<comment type="caution">
    <text evidence="2">The sequence shown here is derived from an EMBL/GenBank/DDBJ whole genome shotgun (WGS) entry which is preliminary data.</text>
</comment>
<organism evidence="2 3">
    <name type="scientific">Kutzneria kofuensis</name>
    <dbReference type="NCBI Taxonomy" id="103725"/>
    <lineage>
        <taxon>Bacteria</taxon>
        <taxon>Bacillati</taxon>
        <taxon>Actinomycetota</taxon>
        <taxon>Actinomycetes</taxon>
        <taxon>Pseudonocardiales</taxon>
        <taxon>Pseudonocardiaceae</taxon>
        <taxon>Kutzneria</taxon>
    </lineage>
</organism>
<gene>
    <name evidence="2" type="ORF">BJ998_007246</name>
</gene>
<dbReference type="PRINTS" id="PR00081">
    <property type="entry name" value="GDHRDH"/>
</dbReference>
<evidence type="ECO:0000313" key="2">
    <source>
        <dbReference type="EMBL" id="MBB5896050.1"/>
    </source>
</evidence>
<keyword evidence="3" id="KW-1185">Reference proteome</keyword>
<dbReference type="AlphaFoldDB" id="A0A7W9KP44"/>
<dbReference type="InterPro" id="IPR050259">
    <property type="entry name" value="SDR"/>
</dbReference>
<dbReference type="SUPFAM" id="SSF51735">
    <property type="entry name" value="NAD(P)-binding Rossmann-fold domains"/>
    <property type="match status" value="1"/>
</dbReference>
<dbReference type="InterPro" id="IPR002347">
    <property type="entry name" value="SDR_fam"/>
</dbReference>
<protein>
    <submittedName>
        <fullName evidence="2">NAD(P)-dependent dehydrogenase (Short-subunit alcohol dehydrogenase family)</fullName>
    </submittedName>
</protein>
<reference evidence="2 3" key="1">
    <citation type="submission" date="2020-08" db="EMBL/GenBank/DDBJ databases">
        <title>Sequencing the genomes of 1000 actinobacteria strains.</title>
        <authorList>
            <person name="Klenk H.-P."/>
        </authorList>
    </citation>
    <scope>NUCLEOTIDE SEQUENCE [LARGE SCALE GENOMIC DNA]</scope>
    <source>
        <strain evidence="2 3">DSM 43851</strain>
    </source>
</reference>
<name>A0A7W9KP44_9PSEU</name>
<accession>A0A7W9KP44</accession>
<comment type="similarity">
    <text evidence="1">Belongs to the short-chain dehydrogenases/reductases (SDR) family.</text>
</comment>
<dbReference type="Proteomes" id="UP000585638">
    <property type="component" value="Unassembled WGS sequence"/>
</dbReference>
<dbReference type="InterPro" id="IPR036291">
    <property type="entry name" value="NAD(P)-bd_dom_sf"/>
</dbReference>
<dbReference type="Gene3D" id="3.40.50.720">
    <property type="entry name" value="NAD(P)-binding Rossmann-like Domain"/>
    <property type="match status" value="1"/>
</dbReference>
<proteinExistence type="inferred from homology"/>
<dbReference type="PANTHER" id="PTHR42879:SF6">
    <property type="entry name" value="NADPH-DEPENDENT REDUCTASE BACG"/>
    <property type="match status" value="1"/>
</dbReference>
<sequence length="259" mass="26643">MDLQLAGRRAVVTGGSRGIGFAVGRALAQEGAAVALVSRNAESVAAQATRLSAETGAQVIGVAADTADDGSVTAMAETVIARLGGVDILVNNAAPVMSAVSGEDQLEEQINVKVRGYLRCVRAFTPGMTERRWGRVINVAGLAARQAVSVTGSIRNVAIAAMTRNLADELGPRGVNVTVVHPGATRTEAMQWAVQQQAEATGRSLEEIERRYADSISIGRVIEPAEVASVVAFLASPLSVAINGDAVCVGGGAKGAIHY</sequence>
<evidence type="ECO:0000313" key="3">
    <source>
        <dbReference type="Proteomes" id="UP000585638"/>
    </source>
</evidence>
<dbReference type="EMBL" id="JACHIR010000001">
    <property type="protein sequence ID" value="MBB5896050.1"/>
    <property type="molecule type" value="Genomic_DNA"/>
</dbReference>
<dbReference type="PANTHER" id="PTHR42879">
    <property type="entry name" value="3-OXOACYL-(ACYL-CARRIER-PROTEIN) REDUCTASE"/>
    <property type="match status" value="1"/>
</dbReference>
<dbReference type="RefSeq" id="WP_184867759.1">
    <property type="nucleotide sequence ID" value="NZ_BAAAWY010000074.1"/>
</dbReference>
<evidence type="ECO:0000256" key="1">
    <source>
        <dbReference type="ARBA" id="ARBA00006484"/>
    </source>
</evidence>